<evidence type="ECO:0000256" key="1">
    <source>
        <dbReference type="ARBA" id="ARBA00023229"/>
    </source>
</evidence>
<name>K0IK75_NITGG</name>
<dbReference type="FunCoup" id="K0IK75">
    <property type="interactions" value="160"/>
</dbReference>
<dbReference type="EC" id="2.3.1.9" evidence="4"/>
<keyword evidence="1" id="KW-0414">Isoprene biosynthesis</keyword>
<dbReference type="Gene3D" id="3.40.47.10">
    <property type="match status" value="1"/>
</dbReference>
<organism evidence="4 5">
    <name type="scientific">Nitrososphaera gargensis (strain Ga9.2)</name>
    <dbReference type="NCBI Taxonomy" id="1237085"/>
    <lineage>
        <taxon>Archaea</taxon>
        <taxon>Nitrososphaerota</taxon>
        <taxon>Nitrososphaeria</taxon>
        <taxon>Nitrososphaerales</taxon>
        <taxon>Nitrososphaeraceae</taxon>
        <taxon>Nitrososphaera</taxon>
    </lineage>
</organism>
<dbReference type="STRING" id="1237085.Ngar_c17490"/>
<dbReference type="EMBL" id="CP002408">
    <property type="protein sequence ID" value="AFU58682.1"/>
    <property type="molecule type" value="Genomic_DNA"/>
</dbReference>
<dbReference type="CDD" id="cd00829">
    <property type="entry name" value="SCP-x_thiolase"/>
    <property type="match status" value="1"/>
</dbReference>
<dbReference type="InParanoid" id="K0IK75"/>
<dbReference type="InterPro" id="IPR016039">
    <property type="entry name" value="Thiolase-like"/>
</dbReference>
<protein>
    <submittedName>
        <fullName evidence="4">Acetoacetyl-CoA thiolase or ketoacyl-CoA thiolase</fullName>
        <ecNumber evidence="4">2.3.1.9</ecNumber>
    </submittedName>
</protein>
<evidence type="ECO:0000313" key="5">
    <source>
        <dbReference type="Proteomes" id="UP000008037"/>
    </source>
</evidence>
<feature type="domain" description="Thiolase C-terminal" evidence="3">
    <location>
        <begin position="236"/>
        <end position="366"/>
    </location>
</feature>
<evidence type="ECO:0000313" key="4">
    <source>
        <dbReference type="EMBL" id="AFU58682.1"/>
    </source>
</evidence>
<evidence type="ECO:0000259" key="3">
    <source>
        <dbReference type="Pfam" id="PF22691"/>
    </source>
</evidence>
<sequence length="367" mass="38903">MRRVAISSWATSKFAKDSKMPLLELACEPCADILKRNDISGKEIDAVLFSSCATDQYSSTIISEMLGMHPRISHRIDNLCNSGTNAVASAFAMIASGLCDSALVVGAEKADSPGNKLLWDITRGSFMFPAHWAAIFAKAHMRKYGTTEEQMARVSVKNHKNAAKNPQALFRKEVTLNEVINSKKIADPIKLLDCSAPCDGASAVLLVSEEKAKKLDNPVWIKGIGQQTNSASFANATTTGDLTTIGAAKRAARQAFEMSQAKPSQIDVAELHDAFTILEILAYEDLGFAKKGEGGRFVDQNQIAINPRGGIIGCGHPVGTTGVAQVAEIASQLAGKAGKRQVKGCKTGLVHNLAAAGSSATVIIMGA</sequence>
<accession>K0IK75</accession>
<keyword evidence="4" id="KW-0012">Acyltransferase</keyword>
<dbReference type="Proteomes" id="UP000008037">
    <property type="component" value="Chromosome"/>
</dbReference>
<keyword evidence="5" id="KW-1185">Reference proteome</keyword>
<dbReference type="PIRSF" id="PIRSF000429">
    <property type="entry name" value="Ac-CoA_Ac_transf"/>
    <property type="match status" value="1"/>
</dbReference>
<dbReference type="AlphaFoldDB" id="K0IK75"/>
<dbReference type="PANTHER" id="PTHR42870:SF6">
    <property type="entry name" value="ACETYL-COA C-ACYLTRANSFERASE"/>
    <property type="match status" value="1"/>
</dbReference>
<dbReference type="GeneID" id="13795612"/>
<proteinExistence type="predicted"/>
<dbReference type="GO" id="GO:0008299">
    <property type="term" value="P:isoprenoid biosynthetic process"/>
    <property type="evidence" value="ECO:0007669"/>
    <property type="project" value="UniProtKB-KW"/>
</dbReference>
<reference evidence="4 5" key="1">
    <citation type="journal article" date="2012" name="Environ. Microbiol.">
        <title>The genome of the ammonia-oxidizing Candidatus Nitrososphaera gargensis: insights into metabolic versatility and environmental adaptations.</title>
        <authorList>
            <person name="Spang A."/>
            <person name="Poehlein A."/>
            <person name="Offre P."/>
            <person name="Zumbragel S."/>
            <person name="Haider S."/>
            <person name="Rychlik N."/>
            <person name="Nowka B."/>
            <person name="Schmeisser C."/>
            <person name="Lebedeva E.V."/>
            <person name="Rattei T."/>
            <person name="Bohm C."/>
            <person name="Schmid M."/>
            <person name="Galushko A."/>
            <person name="Hatzenpichler R."/>
            <person name="Weinmaier T."/>
            <person name="Daniel R."/>
            <person name="Schleper C."/>
            <person name="Spieck E."/>
            <person name="Streit W."/>
            <person name="Wagner M."/>
        </authorList>
    </citation>
    <scope>NUCLEOTIDE SEQUENCE [LARGE SCALE GENOMIC DNA]</scope>
    <source>
        <strain evidence="5">Ga9.2</strain>
    </source>
</reference>
<dbReference type="OrthoDB" id="167534at2157"/>
<dbReference type="KEGG" id="nga:Ngar_c17490"/>
<dbReference type="PANTHER" id="PTHR42870">
    <property type="entry name" value="ACETYL-COA C-ACETYLTRANSFERASE"/>
    <property type="match status" value="1"/>
</dbReference>
<feature type="domain" description="Thiolase N-terminal" evidence="2">
    <location>
        <begin position="18"/>
        <end position="210"/>
    </location>
</feature>
<dbReference type="Pfam" id="PF22691">
    <property type="entry name" value="Thiolase_C_1"/>
    <property type="match status" value="1"/>
</dbReference>
<dbReference type="InterPro" id="IPR002155">
    <property type="entry name" value="Thiolase"/>
</dbReference>
<dbReference type="SUPFAM" id="SSF53901">
    <property type="entry name" value="Thiolase-like"/>
    <property type="match status" value="2"/>
</dbReference>
<dbReference type="RefSeq" id="WP_015019219.1">
    <property type="nucleotide sequence ID" value="NC_018719.1"/>
</dbReference>
<dbReference type="Pfam" id="PF00108">
    <property type="entry name" value="Thiolase_N"/>
    <property type="match status" value="1"/>
</dbReference>
<dbReference type="GO" id="GO:0003985">
    <property type="term" value="F:acetyl-CoA C-acetyltransferase activity"/>
    <property type="evidence" value="ECO:0007669"/>
    <property type="project" value="UniProtKB-EC"/>
</dbReference>
<dbReference type="BioCyc" id="CNIT1237085:G1324-1747-MONOMER"/>
<gene>
    <name evidence="4" type="ordered locus">Ngar_c17490</name>
</gene>
<dbReference type="InterPro" id="IPR020616">
    <property type="entry name" value="Thiolase_N"/>
</dbReference>
<dbReference type="InterPro" id="IPR055140">
    <property type="entry name" value="Thiolase_C_2"/>
</dbReference>
<keyword evidence="4" id="KW-0808">Transferase</keyword>
<dbReference type="HOGENOM" id="CLU_035425_4_0_2"/>
<evidence type="ECO:0000259" key="2">
    <source>
        <dbReference type="Pfam" id="PF00108"/>
    </source>
</evidence>